<dbReference type="CDD" id="cd04301">
    <property type="entry name" value="NAT_SF"/>
    <property type="match status" value="1"/>
</dbReference>
<keyword evidence="4" id="KW-0687">Ribonucleoprotein</keyword>
<dbReference type="GO" id="GO:0008999">
    <property type="term" value="F:protein-N-terminal-alanine acetyltransferase activity"/>
    <property type="evidence" value="ECO:0007669"/>
    <property type="project" value="UniProtKB-EC"/>
</dbReference>
<evidence type="ECO:0000256" key="1">
    <source>
        <dbReference type="ARBA" id="ARBA00022679"/>
    </source>
</evidence>
<keyword evidence="2 4" id="KW-0012">Acyltransferase</keyword>
<dbReference type="InterPro" id="IPR006464">
    <property type="entry name" value="AcTrfase_RimI/Ard1"/>
</dbReference>
<dbReference type="KEGG" id="agh:M3I41_07435"/>
<feature type="domain" description="N-acetyltransferase" evidence="3">
    <location>
        <begin position="4"/>
        <end position="152"/>
    </location>
</feature>
<dbReference type="PROSITE" id="PS51186">
    <property type="entry name" value="GNAT"/>
    <property type="match status" value="1"/>
</dbReference>
<dbReference type="AlphaFoldDB" id="A0A9E7D4T3"/>
<protein>
    <submittedName>
        <fullName evidence="4">Ribosomal protein S18-alanine N-acetyltransferase</fullName>
        <ecNumber evidence="4">2.3.1.266</ecNumber>
    </submittedName>
</protein>
<evidence type="ECO:0000313" key="4">
    <source>
        <dbReference type="EMBL" id="UQF79412.1"/>
    </source>
</evidence>
<proteinExistence type="predicted"/>
<keyword evidence="1 4" id="KW-0808">Transferase</keyword>
<dbReference type="PANTHER" id="PTHR42919:SF8">
    <property type="entry name" value="N-ALPHA-ACETYLTRANSFERASE 50"/>
    <property type="match status" value="1"/>
</dbReference>
<reference evidence="4" key="1">
    <citation type="submission" date="2022-05" db="EMBL/GenBank/DDBJ databases">
        <title>Using nanopore sequencing to obtain complete genomes from saliva samples.</title>
        <authorList>
            <person name="Baker J.L."/>
        </authorList>
    </citation>
    <scope>NUCLEOTIDE SEQUENCE</scope>
    <source>
        <strain evidence="4">JCVI-JB-Ag32</strain>
    </source>
</reference>
<evidence type="ECO:0000256" key="2">
    <source>
        <dbReference type="ARBA" id="ARBA00023315"/>
    </source>
</evidence>
<dbReference type="InterPro" id="IPR000182">
    <property type="entry name" value="GNAT_dom"/>
</dbReference>
<dbReference type="Gene3D" id="3.40.630.30">
    <property type="match status" value="1"/>
</dbReference>
<gene>
    <name evidence="4" type="primary">rimI</name>
    <name evidence="4" type="ORF">M3I41_07435</name>
</gene>
<dbReference type="GO" id="GO:0005840">
    <property type="term" value="C:ribosome"/>
    <property type="evidence" value="ECO:0007669"/>
    <property type="project" value="UniProtKB-KW"/>
</dbReference>
<dbReference type="PANTHER" id="PTHR42919">
    <property type="entry name" value="N-ALPHA-ACETYLTRANSFERASE"/>
    <property type="match status" value="1"/>
</dbReference>
<dbReference type="Proteomes" id="UP000830236">
    <property type="component" value="Chromosome"/>
</dbReference>
<dbReference type="EC" id="2.3.1.266" evidence="4"/>
<dbReference type="SUPFAM" id="SSF55729">
    <property type="entry name" value="Acyl-CoA N-acyltransferases (Nat)"/>
    <property type="match status" value="1"/>
</dbReference>
<sequence>MPTLRLRAMRKADLSWVAQAERQLFSAEAWSPQLLASELDAMESLDDRFYVVAEVDATMAGYAGVWLGDSADVLTIATLPHFRRQGVGRALLNALLDAAAERECEAVLLEVRASNDGAIALYKGAGFKAIAKRRAYYTHPREDAVVMRKKLAAGLFSKSRVP</sequence>
<dbReference type="EMBL" id="CP097095">
    <property type="protein sequence ID" value="UQF79412.1"/>
    <property type="molecule type" value="Genomic_DNA"/>
</dbReference>
<dbReference type="NCBIfam" id="TIGR01575">
    <property type="entry name" value="rimI"/>
    <property type="match status" value="1"/>
</dbReference>
<accession>A0A9E7D4T3</accession>
<dbReference type="InterPro" id="IPR016181">
    <property type="entry name" value="Acyl_CoA_acyltransferase"/>
</dbReference>
<organism evidence="4 5">
    <name type="scientific">Actinomyces graevenitzii</name>
    <dbReference type="NCBI Taxonomy" id="55565"/>
    <lineage>
        <taxon>Bacteria</taxon>
        <taxon>Bacillati</taxon>
        <taxon>Actinomycetota</taxon>
        <taxon>Actinomycetes</taxon>
        <taxon>Actinomycetales</taxon>
        <taxon>Actinomycetaceae</taxon>
        <taxon>Actinomyces</taxon>
    </lineage>
</organism>
<keyword evidence="4" id="KW-0689">Ribosomal protein</keyword>
<evidence type="ECO:0000313" key="5">
    <source>
        <dbReference type="Proteomes" id="UP000830236"/>
    </source>
</evidence>
<dbReference type="Pfam" id="PF00583">
    <property type="entry name" value="Acetyltransf_1"/>
    <property type="match status" value="1"/>
</dbReference>
<evidence type="ECO:0000259" key="3">
    <source>
        <dbReference type="PROSITE" id="PS51186"/>
    </source>
</evidence>
<dbReference type="InterPro" id="IPR051556">
    <property type="entry name" value="N-term/lysine_N-AcTrnsfr"/>
</dbReference>
<name>A0A9E7D4T3_9ACTO</name>